<comment type="caution">
    <text evidence="2">The sequence shown here is derived from an EMBL/GenBank/DDBJ whole genome shotgun (WGS) entry which is preliminary data.</text>
</comment>
<dbReference type="AlphaFoldDB" id="A0A831RLP0"/>
<dbReference type="InterPro" id="IPR012677">
    <property type="entry name" value="Nucleotide-bd_a/b_plait_sf"/>
</dbReference>
<dbReference type="EMBL" id="DRKP01000077">
    <property type="protein sequence ID" value="HEB96182.1"/>
    <property type="molecule type" value="Genomic_DNA"/>
</dbReference>
<feature type="region of interest" description="Disordered" evidence="1">
    <location>
        <begin position="101"/>
        <end position="125"/>
    </location>
</feature>
<name>A0A831RLP0_9GAMM</name>
<reference evidence="2" key="1">
    <citation type="journal article" date="2020" name="mSystems">
        <title>Genome- and Community-Level Interaction Insights into Carbon Utilization and Element Cycling Functions of Hydrothermarchaeota in Hydrothermal Sediment.</title>
        <authorList>
            <person name="Zhou Z."/>
            <person name="Liu Y."/>
            <person name="Xu W."/>
            <person name="Pan J."/>
            <person name="Luo Z.H."/>
            <person name="Li M."/>
        </authorList>
    </citation>
    <scope>NUCLEOTIDE SEQUENCE [LARGE SCALE GENOMIC DNA]</scope>
    <source>
        <strain evidence="2">HyVt-443</strain>
    </source>
</reference>
<evidence type="ECO:0000313" key="2">
    <source>
        <dbReference type="EMBL" id="HEB96182.1"/>
    </source>
</evidence>
<dbReference type="SUPFAM" id="SSF54928">
    <property type="entry name" value="RNA-binding domain, RBD"/>
    <property type="match status" value="1"/>
</dbReference>
<sequence length="146" mass="17521">MWILIKGIDRSIDERELERLVAQTLRPGWLPIPSRHNSALKRCEILKITNVRNEETEHYGLVRLEPPQKAQLVLDRLNDAPVNGRHLSAHQFHRRIARRDRRQPFSEWRGPPQQDRRKRDRRRPDLFIRIPHAPQLERVLGVHHQF</sequence>
<dbReference type="GO" id="GO:0003676">
    <property type="term" value="F:nucleic acid binding"/>
    <property type="evidence" value="ECO:0007669"/>
    <property type="project" value="InterPro"/>
</dbReference>
<evidence type="ECO:0000256" key="1">
    <source>
        <dbReference type="SAM" id="MobiDB-lite"/>
    </source>
</evidence>
<proteinExistence type="predicted"/>
<dbReference type="Gene3D" id="3.30.70.330">
    <property type="match status" value="1"/>
</dbReference>
<feature type="compositionally biased region" description="Basic and acidic residues" evidence="1">
    <location>
        <begin position="114"/>
        <end position="125"/>
    </location>
</feature>
<accession>A0A831RLP0</accession>
<gene>
    <name evidence="2" type="ORF">ENI96_07105</name>
</gene>
<protein>
    <recommendedName>
        <fullName evidence="3">RRM domain-containing protein</fullName>
    </recommendedName>
</protein>
<dbReference type="InterPro" id="IPR035979">
    <property type="entry name" value="RBD_domain_sf"/>
</dbReference>
<evidence type="ECO:0008006" key="3">
    <source>
        <dbReference type="Google" id="ProtNLM"/>
    </source>
</evidence>
<organism evidence="2">
    <name type="scientific">Sedimenticola thiotaurini</name>
    <dbReference type="NCBI Taxonomy" id="1543721"/>
    <lineage>
        <taxon>Bacteria</taxon>
        <taxon>Pseudomonadati</taxon>
        <taxon>Pseudomonadota</taxon>
        <taxon>Gammaproteobacteria</taxon>
        <taxon>Chromatiales</taxon>
        <taxon>Sedimenticolaceae</taxon>
        <taxon>Sedimenticola</taxon>
    </lineage>
</organism>
<dbReference type="Proteomes" id="UP000886251">
    <property type="component" value="Unassembled WGS sequence"/>
</dbReference>